<evidence type="ECO:0000259" key="24">
    <source>
        <dbReference type="PROSITE" id="PS50885"/>
    </source>
</evidence>
<keyword evidence="10" id="KW-0418">Kinase</keyword>
<dbReference type="Pfam" id="PF02518">
    <property type="entry name" value="HATPase_c"/>
    <property type="match status" value="1"/>
</dbReference>
<evidence type="ECO:0000256" key="1">
    <source>
        <dbReference type="ARBA" id="ARBA00000085"/>
    </source>
</evidence>
<evidence type="ECO:0000259" key="23">
    <source>
        <dbReference type="PROSITE" id="PS50109"/>
    </source>
</evidence>
<keyword evidence="18" id="KW-0464">Manganese</keyword>
<evidence type="ECO:0000256" key="8">
    <source>
        <dbReference type="ARBA" id="ARBA00022679"/>
    </source>
</evidence>
<evidence type="ECO:0000256" key="14">
    <source>
        <dbReference type="ARBA" id="ARBA00022912"/>
    </source>
</evidence>
<evidence type="ECO:0000256" key="15">
    <source>
        <dbReference type="ARBA" id="ARBA00023012"/>
    </source>
</evidence>
<evidence type="ECO:0000256" key="19">
    <source>
        <dbReference type="ARBA" id="ARBA00040454"/>
    </source>
</evidence>
<evidence type="ECO:0000256" key="13">
    <source>
        <dbReference type="ARBA" id="ARBA00022842"/>
    </source>
</evidence>
<protein>
    <recommendedName>
        <fullName evidence="19">Signal transduction histidine-protein kinase/phosphatase MprB</fullName>
        <ecNumber evidence="5">2.7.13.3</ecNumber>
    </recommendedName>
    <alternativeName>
        <fullName evidence="20">Mycobacterial persistence regulator B</fullName>
    </alternativeName>
</protein>
<accession>A0A0K1PTK8</accession>
<keyword evidence="14" id="KW-0904">Protein phosphatase</keyword>
<dbReference type="SUPFAM" id="SSF158472">
    <property type="entry name" value="HAMP domain-like"/>
    <property type="match status" value="1"/>
</dbReference>
<dbReference type="SUPFAM" id="SSF47384">
    <property type="entry name" value="Homodimeric domain of signal transducing histidine kinase"/>
    <property type="match status" value="1"/>
</dbReference>
<dbReference type="PRINTS" id="PR00344">
    <property type="entry name" value="BCTRLSENSOR"/>
</dbReference>
<dbReference type="GO" id="GO:0004721">
    <property type="term" value="F:phosphoprotein phosphatase activity"/>
    <property type="evidence" value="ECO:0007669"/>
    <property type="project" value="UniProtKB-KW"/>
</dbReference>
<dbReference type="CDD" id="cd06225">
    <property type="entry name" value="HAMP"/>
    <property type="match status" value="1"/>
</dbReference>
<keyword evidence="8" id="KW-0808">Transferase</keyword>
<gene>
    <name evidence="25" type="ORF">AKJ09_03537</name>
</gene>
<dbReference type="Pfam" id="PF00672">
    <property type="entry name" value="HAMP"/>
    <property type="match status" value="1"/>
</dbReference>
<dbReference type="SUPFAM" id="SSF55874">
    <property type="entry name" value="ATPase domain of HSP90 chaperone/DNA topoisomerase II/histidine kinase"/>
    <property type="match status" value="1"/>
</dbReference>
<evidence type="ECO:0000256" key="10">
    <source>
        <dbReference type="ARBA" id="ARBA00022777"/>
    </source>
</evidence>
<dbReference type="InterPro" id="IPR003661">
    <property type="entry name" value="HisK_dim/P_dom"/>
</dbReference>
<feature type="domain" description="Histidine kinase" evidence="23">
    <location>
        <begin position="315"/>
        <end position="560"/>
    </location>
</feature>
<keyword evidence="22" id="KW-0472">Membrane</keyword>
<dbReference type="GO" id="GO:0005886">
    <property type="term" value="C:plasma membrane"/>
    <property type="evidence" value="ECO:0007669"/>
    <property type="project" value="UniProtKB-SubCell"/>
</dbReference>
<dbReference type="RefSeq" id="WP_146648096.1">
    <property type="nucleotide sequence ID" value="NZ_CP012333.1"/>
</dbReference>
<evidence type="ECO:0000256" key="17">
    <source>
        <dbReference type="ARBA" id="ARBA00023026"/>
    </source>
</evidence>
<dbReference type="SMART" id="SM00387">
    <property type="entry name" value="HATPase_c"/>
    <property type="match status" value="1"/>
</dbReference>
<dbReference type="Gene3D" id="6.10.340.10">
    <property type="match status" value="1"/>
</dbReference>
<reference evidence="25 26" key="1">
    <citation type="submission" date="2015-08" db="EMBL/GenBank/DDBJ databases">
        <authorList>
            <person name="Babu N.S."/>
            <person name="Beckwith C.J."/>
            <person name="Beseler K.G."/>
            <person name="Brison A."/>
            <person name="Carone J.V."/>
            <person name="Caskin T.P."/>
            <person name="Diamond M."/>
            <person name="Durham M.E."/>
            <person name="Foxe J.M."/>
            <person name="Go M."/>
            <person name="Henderson B.A."/>
            <person name="Jones I.B."/>
            <person name="McGettigan J.A."/>
            <person name="Micheletti S.J."/>
            <person name="Nasrallah M.E."/>
            <person name="Ortiz D."/>
            <person name="Piller C.R."/>
            <person name="Privatt S.R."/>
            <person name="Schneider S.L."/>
            <person name="Sharp S."/>
            <person name="Smith T.C."/>
            <person name="Stanton J.D."/>
            <person name="Ullery H.E."/>
            <person name="Wilson R.J."/>
            <person name="Serrano M.G."/>
            <person name="Buck G."/>
            <person name="Lee V."/>
            <person name="Wang Y."/>
            <person name="Carvalho R."/>
            <person name="Voegtly L."/>
            <person name="Shi R."/>
            <person name="Duckworth R."/>
            <person name="Johnson A."/>
            <person name="Loviza R."/>
            <person name="Walstead R."/>
            <person name="Shah Z."/>
            <person name="Kiflezghi M."/>
            <person name="Wade K."/>
            <person name="Ball S.L."/>
            <person name="Bradley K.W."/>
            <person name="Asai D.J."/>
            <person name="Bowman C.A."/>
            <person name="Russell D.A."/>
            <person name="Pope W.H."/>
            <person name="Jacobs-Sera D."/>
            <person name="Hendrix R.W."/>
            <person name="Hatfull G.F."/>
        </authorList>
    </citation>
    <scope>NUCLEOTIDE SEQUENCE [LARGE SCALE GENOMIC DNA]</scope>
    <source>
        <strain evidence="25 26">DSM 27648</strain>
    </source>
</reference>
<comment type="cofactor">
    <cofactor evidence="2">
        <name>Mn(2+)</name>
        <dbReference type="ChEBI" id="CHEBI:29035"/>
    </cofactor>
</comment>
<evidence type="ECO:0000256" key="4">
    <source>
        <dbReference type="ARBA" id="ARBA00004651"/>
    </source>
</evidence>
<dbReference type="InterPro" id="IPR003594">
    <property type="entry name" value="HATPase_dom"/>
</dbReference>
<evidence type="ECO:0000256" key="2">
    <source>
        <dbReference type="ARBA" id="ARBA00001936"/>
    </source>
</evidence>
<dbReference type="CDD" id="cd00082">
    <property type="entry name" value="HisKA"/>
    <property type="match status" value="1"/>
</dbReference>
<dbReference type="AlphaFoldDB" id="A0A0K1PTK8"/>
<evidence type="ECO:0000256" key="3">
    <source>
        <dbReference type="ARBA" id="ARBA00001946"/>
    </source>
</evidence>
<evidence type="ECO:0000256" key="18">
    <source>
        <dbReference type="ARBA" id="ARBA00023211"/>
    </source>
</evidence>
<dbReference type="InterPro" id="IPR036097">
    <property type="entry name" value="HisK_dim/P_sf"/>
</dbReference>
<keyword evidence="13" id="KW-0460">Magnesium</keyword>
<evidence type="ECO:0000256" key="22">
    <source>
        <dbReference type="SAM" id="Phobius"/>
    </source>
</evidence>
<comment type="subcellular location">
    <subcellularLocation>
        <location evidence="4">Cell membrane</location>
        <topology evidence="4">Multi-pass membrane protein</topology>
    </subcellularLocation>
</comment>
<dbReference type="Pfam" id="PF00512">
    <property type="entry name" value="HisKA"/>
    <property type="match status" value="1"/>
</dbReference>
<feature type="transmembrane region" description="Helical" evidence="22">
    <location>
        <begin position="29"/>
        <end position="48"/>
    </location>
</feature>
<keyword evidence="7" id="KW-0597">Phosphoprotein</keyword>
<dbReference type="InterPro" id="IPR050980">
    <property type="entry name" value="2C_sensor_his_kinase"/>
</dbReference>
<dbReference type="STRING" id="1391654.AKJ09_03537"/>
<evidence type="ECO:0000256" key="16">
    <source>
        <dbReference type="ARBA" id="ARBA00023016"/>
    </source>
</evidence>
<feature type="domain" description="HAMP" evidence="24">
    <location>
        <begin position="246"/>
        <end position="298"/>
    </location>
</feature>
<sequence>MGNAAASFVQSILGRTLGRLLPGKTERRLALVIFLSTMVPLAAAQYLATSMFRQASAIWFNPEIGEQLDRGVDVYKDLVKAIKDDLKHQTVAIASDPVLREAAKHRNLETLESELDAVFPRFPELVSLTISKGMPLAKDDPSYAADLASKTLARRDRGHPADAGTERSLDVTRTLSDEDDGPVLVASFAVPRKRLDELESAGSVVARYHQLEASRSQLYQGYLNAFAALLGVTMLLTVSLGIMLARGVTRRINRLGAAINVVAQGDLSVRVPVTGSDELTDLARTFNRMLAEMAQSRARIEFLQRIDAWQDMAQRLAHEIKNPLTPIQLAVQECHQKYPGDDPRYRVLLDTTLEIVEEEVGTLRRLVSNFSNFARLPNAELKEANLGDFLRDCENQLGHLEDPSLGEGSPDAEAIAFAPNVEIRWEVPSESIRVAIDRQMLRRVIVNLVRNSVQAIRDARARPSYPDKAEMPEGVLGHVLVSAQVEADGARIEVDDDGPGIAESMRGRIFDPYFTTKADGTGLGLAIVKKVVVEHGGEIEATKSNRLGGARFVVHLPGMKILAIAAAAREAREKAKRQGVESVT</sequence>
<dbReference type="EC" id="2.7.13.3" evidence="5"/>
<keyword evidence="6" id="KW-1003">Cell membrane</keyword>
<evidence type="ECO:0000256" key="9">
    <source>
        <dbReference type="ARBA" id="ARBA00022741"/>
    </source>
</evidence>
<dbReference type="PROSITE" id="PS50885">
    <property type="entry name" value="HAMP"/>
    <property type="match status" value="1"/>
</dbReference>
<evidence type="ECO:0000256" key="20">
    <source>
        <dbReference type="ARBA" id="ARBA00041776"/>
    </source>
</evidence>
<feature type="region of interest" description="Disordered" evidence="21">
    <location>
        <begin position="154"/>
        <end position="173"/>
    </location>
</feature>
<dbReference type="InterPro" id="IPR004358">
    <property type="entry name" value="Sig_transdc_His_kin-like_C"/>
</dbReference>
<name>A0A0K1PTK8_9BACT</name>
<keyword evidence="12" id="KW-0067">ATP-binding</keyword>
<dbReference type="Gene3D" id="1.10.287.130">
    <property type="match status" value="1"/>
</dbReference>
<keyword evidence="9" id="KW-0547">Nucleotide-binding</keyword>
<dbReference type="SMART" id="SM00388">
    <property type="entry name" value="HisKA"/>
    <property type="match status" value="1"/>
</dbReference>
<dbReference type="Proteomes" id="UP000064967">
    <property type="component" value="Chromosome"/>
</dbReference>
<proteinExistence type="predicted"/>
<dbReference type="PANTHER" id="PTHR44936">
    <property type="entry name" value="SENSOR PROTEIN CREC"/>
    <property type="match status" value="1"/>
</dbReference>
<dbReference type="InterPro" id="IPR003660">
    <property type="entry name" value="HAMP_dom"/>
</dbReference>
<dbReference type="Gene3D" id="3.30.565.10">
    <property type="entry name" value="Histidine kinase-like ATPase, C-terminal domain"/>
    <property type="match status" value="1"/>
</dbReference>
<dbReference type="KEGG" id="llu:AKJ09_03537"/>
<dbReference type="InterPro" id="IPR005467">
    <property type="entry name" value="His_kinase_dom"/>
</dbReference>
<evidence type="ECO:0000256" key="5">
    <source>
        <dbReference type="ARBA" id="ARBA00012438"/>
    </source>
</evidence>
<evidence type="ECO:0000256" key="21">
    <source>
        <dbReference type="SAM" id="MobiDB-lite"/>
    </source>
</evidence>
<evidence type="ECO:0000256" key="12">
    <source>
        <dbReference type="ARBA" id="ARBA00022840"/>
    </source>
</evidence>
<comment type="catalytic activity">
    <reaction evidence="1">
        <text>ATP + protein L-histidine = ADP + protein N-phospho-L-histidine.</text>
        <dbReference type="EC" id="2.7.13.3"/>
    </reaction>
</comment>
<dbReference type="PROSITE" id="PS50109">
    <property type="entry name" value="HIS_KIN"/>
    <property type="match status" value="1"/>
</dbReference>
<keyword evidence="26" id="KW-1185">Reference proteome</keyword>
<keyword evidence="15" id="KW-0902">Two-component regulatory system</keyword>
<dbReference type="PANTHER" id="PTHR44936:SF9">
    <property type="entry name" value="SENSOR PROTEIN CREC"/>
    <property type="match status" value="1"/>
</dbReference>
<keyword evidence="16" id="KW-0346">Stress response</keyword>
<keyword evidence="11" id="KW-0378">Hydrolase</keyword>
<evidence type="ECO:0000313" key="26">
    <source>
        <dbReference type="Proteomes" id="UP000064967"/>
    </source>
</evidence>
<dbReference type="GO" id="GO:0000155">
    <property type="term" value="F:phosphorelay sensor kinase activity"/>
    <property type="evidence" value="ECO:0007669"/>
    <property type="project" value="InterPro"/>
</dbReference>
<dbReference type="EMBL" id="CP012333">
    <property type="protein sequence ID" value="AKU96873.1"/>
    <property type="molecule type" value="Genomic_DNA"/>
</dbReference>
<dbReference type="GO" id="GO:0005524">
    <property type="term" value="F:ATP binding"/>
    <property type="evidence" value="ECO:0007669"/>
    <property type="project" value="UniProtKB-KW"/>
</dbReference>
<dbReference type="CDD" id="cd00075">
    <property type="entry name" value="HATPase"/>
    <property type="match status" value="1"/>
</dbReference>
<evidence type="ECO:0000256" key="11">
    <source>
        <dbReference type="ARBA" id="ARBA00022801"/>
    </source>
</evidence>
<comment type="cofactor">
    <cofactor evidence="3">
        <name>Mg(2+)</name>
        <dbReference type="ChEBI" id="CHEBI:18420"/>
    </cofactor>
</comment>
<evidence type="ECO:0000256" key="7">
    <source>
        <dbReference type="ARBA" id="ARBA00022553"/>
    </source>
</evidence>
<keyword evidence="22" id="KW-0812">Transmembrane</keyword>
<feature type="compositionally biased region" description="Basic and acidic residues" evidence="21">
    <location>
        <begin position="154"/>
        <end position="170"/>
    </location>
</feature>
<evidence type="ECO:0000313" key="25">
    <source>
        <dbReference type="EMBL" id="AKU96873.1"/>
    </source>
</evidence>
<dbReference type="OrthoDB" id="9781147at2"/>
<evidence type="ECO:0000256" key="6">
    <source>
        <dbReference type="ARBA" id="ARBA00022475"/>
    </source>
</evidence>
<organism evidence="25 26">
    <name type="scientific">Labilithrix luteola</name>
    <dbReference type="NCBI Taxonomy" id="1391654"/>
    <lineage>
        <taxon>Bacteria</taxon>
        <taxon>Pseudomonadati</taxon>
        <taxon>Myxococcota</taxon>
        <taxon>Polyangia</taxon>
        <taxon>Polyangiales</taxon>
        <taxon>Labilitrichaceae</taxon>
        <taxon>Labilithrix</taxon>
    </lineage>
</organism>
<dbReference type="InterPro" id="IPR036890">
    <property type="entry name" value="HATPase_C_sf"/>
</dbReference>
<keyword evidence="17" id="KW-0843">Virulence</keyword>
<feature type="transmembrane region" description="Helical" evidence="22">
    <location>
        <begin position="222"/>
        <end position="245"/>
    </location>
</feature>
<keyword evidence="22" id="KW-1133">Transmembrane helix</keyword>
<dbReference type="SMART" id="SM00304">
    <property type="entry name" value="HAMP"/>
    <property type="match status" value="1"/>
</dbReference>